<reference evidence="2" key="1">
    <citation type="journal article" date="2022" name="Mol. Ecol. Resour.">
        <title>The genomes of chicory, endive, great burdock and yacon provide insights into Asteraceae palaeo-polyploidization history and plant inulin production.</title>
        <authorList>
            <person name="Fan W."/>
            <person name="Wang S."/>
            <person name="Wang H."/>
            <person name="Wang A."/>
            <person name="Jiang F."/>
            <person name="Liu H."/>
            <person name="Zhao H."/>
            <person name="Xu D."/>
            <person name="Zhang Y."/>
        </authorList>
    </citation>
    <scope>NUCLEOTIDE SEQUENCE [LARGE SCALE GENOMIC DNA]</scope>
    <source>
        <strain evidence="2">cv. Niubang</strain>
    </source>
</reference>
<proteinExistence type="predicted"/>
<reference evidence="1 2" key="2">
    <citation type="journal article" date="2022" name="Mol. Ecol. Resour.">
        <title>The genomes of chicory, endive, great burdock and yacon provide insights into Asteraceae paleo-polyploidization history and plant inulin production.</title>
        <authorList>
            <person name="Fan W."/>
            <person name="Wang S."/>
            <person name="Wang H."/>
            <person name="Wang A."/>
            <person name="Jiang F."/>
            <person name="Liu H."/>
            <person name="Zhao H."/>
            <person name="Xu D."/>
            <person name="Zhang Y."/>
        </authorList>
    </citation>
    <scope>NUCLEOTIDE SEQUENCE [LARGE SCALE GENOMIC DNA]</scope>
    <source>
        <strain evidence="2">cv. Niubang</strain>
    </source>
</reference>
<gene>
    <name evidence="1" type="ORF">L6452_37215</name>
</gene>
<keyword evidence="2" id="KW-1185">Reference proteome</keyword>
<sequence length="457" mass="51964">MVAFASIACLSGNNGSPRTPKNKQPTNNNDPLGILAFEAAKTVSRLISLYKSLSDSEISKLRKEIFKSKGVVYLNSDDEGHLLKLAYAEKMENLDKAAASVASLARKSSDLMLAGFDTIYSDIKSGKMDLKKFDYGSGKTKKEIRALKKFLSTTLYLYGSMKTFHGLEMSERKLNFPVLLKYMNFPAIDLKITQPYRKPSRHVFNTNLWTQPFDKVVRLMSKVVCVIYARICMVFGPYVLDLPTAYNTSRQKGSTEQIPSEYWILDPRNGNRSPRSRLLRSKSIKHFVRCNGRKMVESKTNRLFLTAGPNTLGGSRLQILYANLIMMAEESMKRRRAKEEMRDDMYRMLPDHLKAMVKMKIRKLKMDNNGGGIGKEKMKEALQKIFVWLVPMAHNTLVWQRERRVDMTSLETKPPVLLLQTLHFADKEKAEAAIAEVLAGLSLIYMHDNRGRVPPAA</sequence>
<name>A0ACB8Y317_ARCLA</name>
<organism evidence="1 2">
    <name type="scientific">Arctium lappa</name>
    <name type="common">Greater burdock</name>
    <name type="synonym">Lappa major</name>
    <dbReference type="NCBI Taxonomy" id="4217"/>
    <lineage>
        <taxon>Eukaryota</taxon>
        <taxon>Viridiplantae</taxon>
        <taxon>Streptophyta</taxon>
        <taxon>Embryophyta</taxon>
        <taxon>Tracheophyta</taxon>
        <taxon>Spermatophyta</taxon>
        <taxon>Magnoliopsida</taxon>
        <taxon>eudicotyledons</taxon>
        <taxon>Gunneridae</taxon>
        <taxon>Pentapetalae</taxon>
        <taxon>asterids</taxon>
        <taxon>campanulids</taxon>
        <taxon>Asterales</taxon>
        <taxon>Asteraceae</taxon>
        <taxon>Carduoideae</taxon>
        <taxon>Cardueae</taxon>
        <taxon>Arctiinae</taxon>
        <taxon>Arctium</taxon>
    </lineage>
</organism>
<accession>A0ACB8Y317</accession>
<evidence type="ECO:0000313" key="2">
    <source>
        <dbReference type="Proteomes" id="UP001055879"/>
    </source>
</evidence>
<comment type="caution">
    <text evidence="1">The sequence shown here is derived from an EMBL/GenBank/DDBJ whole genome shotgun (WGS) entry which is preliminary data.</text>
</comment>
<dbReference type="EMBL" id="CM042060">
    <property type="protein sequence ID" value="KAI3677941.1"/>
    <property type="molecule type" value="Genomic_DNA"/>
</dbReference>
<evidence type="ECO:0000313" key="1">
    <source>
        <dbReference type="EMBL" id="KAI3677941.1"/>
    </source>
</evidence>
<protein>
    <submittedName>
        <fullName evidence="1">Uncharacterized protein</fullName>
    </submittedName>
</protein>
<dbReference type="Proteomes" id="UP001055879">
    <property type="component" value="Linkage Group LG14"/>
</dbReference>